<evidence type="ECO:0000313" key="2">
    <source>
        <dbReference type="EMBL" id="GEO32617.1"/>
    </source>
</evidence>
<name>A0A512D874_9CELL</name>
<accession>A0A512D874</accession>
<dbReference type="Proteomes" id="UP000321181">
    <property type="component" value="Unassembled WGS sequence"/>
</dbReference>
<evidence type="ECO:0000313" key="3">
    <source>
        <dbReference type="Proteomes" id="UP000321181"/>
    </source>
</evidence>
<dbReference type="EMBL" id="BJYY01000001">
    <property type="protein sequence ID" value="GEO32617.1"/>
    <property type="molecule type" value="Genomic_DNA"/>
</dbReference>
<protein>
    <recommendedName>
        <fullName evidence="1">N-acetyltransferase domain-containing protein</fullName>
    </recommendedName>
</protein>
<dbReference type="AlphaFoldDB" id="A0A512D874"/>
<dbReference type="OrthoDB" id="4119890at2"/>
<dbReference type="InterPro" id="IPR016181">
    <property type="entry name" value="Acyl_CoA_acyltransferase"/>
</dbReference>
<dbReference type="RefSeq" id="WP_146898978.1">
    <property type="nucleotide sequence ID" value="NZ_BAAARM010000001.1"/>
</dbReference>
<dbReference type="CDD" id="cd04301">
    <property type="entry name" value="NAT_SF"/>
    <property type="match status" value="1"/>
</dbReference>
<dbReference type="GO" id="GO:0016747">
    <property type="term" value="F:acyltransferase activity, transferring groups other than amino-acyl groups"/>
    <property type="evidence" value="ECO:0007669"/>
    <property type="project" value="InterPro"/>
</dbReference>
<dbReference type="SUPFAM" id="SSF55729">
    <property type="entry name" value="Acyl-CoA N-acyltransferases (Nat)"/>
    <property type="match status" value="2"/>
</dbReference>
<dbReference type="InterPro" id="IPR000182">
    <property type="entry name" value="GNAT_dom"/>
</dbReference>
<gene>
    <name evidence="2" type="ORF">CAE01nite_03420</name>
</gene>
<dbReference type="Pfam" id="PF00583">
    <property type="entry name" value="Acetyltransf_1"/>
    <property type="match status" value="1"/>
</dbReference>
<feature type="domain" description="N-acetyltransferase" evidence="1">
    <location>
        <begin position="18"/>
        <end position="201"/>
    </location>
</feature>
<dbReference type="PROSITE" id="PS51186">
    <property type="entry name" value="GNAT"/>
    <property type="match status" value="1"/>
</dbReference>
<keyword evidence="3" id="KW-1185">Reference proteome</keyword>
<organism evidence="2 3">
    <name type="scientific">Cellulomonas aerilata</name>
    <dbReference type="NCBI Taxonomy" id="515326"/>
    <lineage>
        <taxon>Bacteria</taxon>
        <taxon>Bacillati</taxon>
        <taxon>Actinomycetota</taxon>
        <taxon>Actinomycetes</taxon>
        <taxon>Micrococcales</taxon>
        <taxon>Cellulomonadaceae</taxon>
        <taxon>Cellulomonas</taxon>
    </lineage>
</organism>
<proteinExistence type="predicted"/>
<reference evidence="2 3" key="1">
    <citation type="submission" date="2019-07" db="EMBL/GenBank/DDBJ databases">
        <title>Whole genome shotgun sequence of Cellulomonas aerilata NBRC 106308.</title>
        <authorList>
            <person name="Hosoyama A."/>
            <person name="Uohara A."/>
            <person name="Ohji S."/>
            <person name="Ichikawa N."/>
        </authorList>
    </citation>
    <scope>NUCLEOTIDE SEQUENCE [LARGE SCALE GENOMIC DNA]</scope>
    <source>
        <strain evidence="2 3">NBRC 106308</strain>
    </source>
</reference>
<evidence type="ECO:0000259" key="1">
    <source>
        <dbReference type="PROSITE" id="PS51186"/>
    </source>
</evidence>
<dbReference type="Gene3D" id="3.40.630.30">
    <property type="match status" value="1"/>
</dbReference>
<sequence>MSDTTTVPWLVRDLPVPASLDDDDAWGLHAVADLERVAMTHDWGNADLAYSAAEALVALHDQRYTARSTVVATHPDDPHQVVGALSLRAPQAGNTHLTEASLVVHPEHRHRGVGTALLAAAEERTRALGRRLLILESDHTSEPPADDADALTPPTGAGRIARDDPFARFAARHGLALEQADRYSVLHLPVAGTLLASLRDEAQDRAGADYAVVTWQGRCPDEWVDHFAVLETRMSTDAPRGGLEIEEDPWDADRIRAAEETSARSGRGSLVTAAVHVPSGTLVAFTEVEYPLEAPEVVFQEDTLVLREHRGHRLGQLVKAVNLERLAEIRPDARRVHTWNAEENSYMLRINVALGFRPTGVSGAWTKAIG</sequence>
<comment type="caution">
    <text evidence="2">The sequence shown here is derived from an EMBL/GenBank/DDBJ whole genome shotgun (WGS) entry which is preliminary data.</text>
</comment>